<dbReference type="EMBL" id="QFQP01000041">
    <property type="protein sequence ID" value="PZR05938.1"/>
    <property type="molecule type" value="Genomic_DNA"/>
</dbReference>
<dbReference type="AlphaFoldDB" id="A0A2W5UAG4"/>
<accession>A0A2W5UAG4</accession>
<name>A0A2W5UAG4_9BACT</name>
<dbReference type="Proteomes" id="UP000249061">
    <property type="component" value="Unassembled WGS sequence"/>
</dbReference>
<gene>
    <name evidence="1" type="ORF">DI536_31240</name>
</gene>
<reference evidence="1 2" key="1">
    <citation type="submission" date="2017-08" db="EMBL/GenBank/DDBJ databases">
        <title>Infants hospitalized years apart are colonized by the same room-sourced microbial strains.</title>
        <authorList>
            <person name="Brooks B."/>
            <person name="Olm M.R."/>
            <person name="Firek B.A."/>
            <person name="Baker R."/>
            <person name="Thomas B.C."/>
            <person name="Morowitz M.J."/>
            <person name="Banfield J.F."/>
        </authorList>
    </citation>
    <scope>NUCLEOTIDE SEQUENCE [LARGE SCALE GENOMIC DNA]</scope>
    <source>
        <strain evidence="1">S2_003_000_R2_14</strain>
    </source>
</reference>
<organism evidence="1 2">
    <name type="scientific">Archangium gephyra</name>
    <dbReference type="NCBI Taxonomy" id="48"/>
    <lineage>
        <taxon>Bacteria</taxon>
        <taxon>Pseudomonadati</taxon>
        <taxon>Myxococcota</taxon>
        <taxon>Myxococcia</taxon>
        <taxon>Myxococcales</taxon>
        <taxon>Cystobacterineae</taxon>
        <taxon>Archangiaceae</taxon>
        <taxon>Archangium</taxon>
    </lineage>
</organism>
<evidence type="ECO:0008006" key="3">
    <source>
        <dbReference type="Google" id="ProtNLM"/>
    </source>
</evidence>
<proteinExistence type="predicted"/>
<evidence type="ECO:0000313" key="1">
    <source>
        <dbReference type="EMBL" id="PZR05938.1"/>
    </source>
</evidence>
<evidence type="ECO:0000313" key="2">
    <source>
        <dbReference type="Proteomes" id="UP000249061"/>
    </source>
</evidence>
<protein>
    <recommendedName>
        <fullName evidence="3">TIGR02265 family protein</fullName>
    </recommendedName>
</protein>
<comment type="caution">
    <text evidence="1">The sequence shown here is derived from an EMBL/GenBank/DDBJ whole genome shotgun (WGS) entry which is preliminary data.</text>
</comment>
<sequence length="202" mass="22448">MSSNIPTLQVAPGVQLAPVDFTKKSGVNLKGFSLEALCNVASERFGADIVENWKKLVGVDLRVVTATAWFPLEYYYHLIEYVVAQRLEGDARAASHIGAMTAKKEINAFFRFVLGFTTPTMVLGISSRFWRSYYDKTELTVVTSTGNSVHAEVRDWPVMSEAVAYELAGALSAWMEASRARNVTITRLEYVANGVLRVDAKW</sequence>